<dbReference type="OrthoDB" id="9808140at2"/>
<dbReference type="RefSeq" id="WP_134358989.1">
    <property type="nucleotide sequence ID" value="NZ_CP038033.1"/>
</dbReference>
<keyword evidence="1 5" id="KW-0489">Methyltransferase</keyword>
<dbReference type="AlphaFoldDB" id="A0A4P7C4F2"/>
<organism evidence="5 6">
    <name type="scientific">Nitrosococcus wardiae</name>
    <dbReference type="NCBI Taxonomy" id="1814290"/>
    <lineage>
        <taxon>Bacteria</taxon>
        <taxon>Pseudomonadati</taxon>
        <taxon>Pseudomonadota</taxon>
        <taxon>Gammaproteobacteria</taxon>
        <taxon>Chromatiales</taxon>
        <taxon>Chromatiaceae</taxon>
        <taxon>Nitrosococcus</taxon>
    </lineage>
</organism>
<evidence type="ECO:0000256" key="3">
    <source>
        <dbReference type="ARBA" id="ARBA00022691"/>
    </source>
</evidence>
<keyword evidence="3" id="KW-0949">S-adenosyl-L-methionine</keyword>
<evidence type="ECO:0000259" key="4">
    <source>
        <dbReference type="Pfam" id="PF08241"/>
    </source>
</evidence>
<dbReference type="GO" id="GO:0008757">
    <property type="term" value="F:S-adenosylmethionine-dependent methyltransferase activity"/>
    <property type="evidence" value="ECO:0007669"/>
    <property type="project" value="InterPro"/>
</dbReference>
<dbReference type="PANTHER" id="PTHR43464:SF19">
    <property type="entry name" value="UBIQUINONE BIOSYNTHESIS O-METHYLTRANSFERASE, MITOCHONDRIAL"/>
    <property type="match status" value="1"/>
</dbReference>
<accession>A0A4P7C4F2</accession>
<dbReference type="InterPro" id="IPR029063">
    <property type="entry name" value="SAM-dependent_MTases_sf"/>
</dbReference>
<dbReference type="Proteomes" id="UP000294325">
    <property type="component" value="Chromosome"/>
</dbReference>
<dbReference type="SUPFAM" id="SSF53335">
    <property type="entry name" value="S-adenosyl-L-methionine-dependent methyltransferases"/>
    <property type="match status" value="1"/>
</dbReference>
<keyword evidence="6" id="KW-1185">Reference proteome</keyword>
<feature type="domain" description="Methyltransferase type 11" evidence="4">
    <location>
        <begin position="66"/>
        <end position="158"/>
    </location>
</feature>
<evidence type="ECO:0000256" key="2">
    <source>
        <dbReference type="ARBA" id="ARBA00022679"/>
    </source>
</evidence>
<dbReference type="CDD" id="cd02440">
    <property type="entry name" value="AdoMet_MTases"/>
    <property type="match status" value="1"/>
</dbReference>
<evidence type="ECO:0000313" key="6">
    <source>
        <dbReference type="Proteomes" id="UP000294325"/>
    </source>
</evidence>
<protein>
    <submittedName>
        <fullName evidence="5">Class I SAM-dependent methyltransferase</fullName>
    </submittedName>
</protein>
<dbReference type="PANTHER" id="PTHR43464">
    <property type="entry name" value="METHYLTRANSFERASE"/>
    <property type="match status" value="1"/>
</dbReference>
<dbReference type="Gene3D" id="3.40.50.150">
    <property type="entry name" value="Vaccinia Virus protein VP39"/>
    <property type="match status" value="1"/>
</dbReference>
<reference evidence="5 6" key="1">
    <citation type="submission" date="2019-03" db="EMBL/GenBank/DDBJ databases">
        <title>The genome sequence of Nitrosococcus wardiae strain D1FHST reveals the archetypal metabolic capacity of ammonia-oxidizing Gammaproteobacteria.</title>
        <authorList>
            <person name="Wang L."/>
            <person name="Lim C.K."/>
            <person name="Hanson T.E."/>
            <person name="Dang H."/>
            <person name="Klotz M.G."/>
        </authorList>
    </citation>
    <scope>NUCLEOTIDE SEQUENCE [LARGE SCALE GENOMIC DNA]</scope>
    <source>
        <strain evidence="5 6">D1FHS</strain>
    </source>
</reference>
<gene>
    <name evidence="5" type="ORF">E3U44_15350</name>
</gene>
<dbReference type="KEGG" id="nwr:E3U44_15350"/>
<evidence type="ECO:0000313" key="5">
    <source>
        <dbReference type="EMBL" id="QBQ55732.1"/>
    </source>
</evidence>
<keyword evidence="2 5" id="KW-0808">Transferase</keyword>
<dbReference type="Pfam" id="PF08241">
    <property type="entry name" value="Methyltransf_11"/>
    <property type="match status" value="1"/>
</dbReference>
<dbReference type="EMBL" id="CP038033">
    <property type="protein sequence ID" value="QBQ55732.1"/>
    <property type="molecule type" value="Genomic_DNA"/>
</dbReference>
<evidence type="ECO:0000256" key="1">
    <source>
        <dbReference type="ARBA" id="ARBA00022603"/>
    </source>
</evidence>
<dbReference type="InterPro" id="IPR013216">
    <property type="entry name" value="Methyltransf_11"/>
</dbReference>
<sequence length="238" mass="26979">MTEAKRSVPNRPLDLRELDEPFFAHILKRLDELIGREAISYLHPSKRWEYPWALERARLSPGSSILDAGCGASIFPVYLAELGHQVTGVDLSVPARLGNLHGVHIDYVNAGLTNLPFADESFDAVFCISVIEHLGYGGIPQALAELRRVTQPGGRLMITTDYFKDANAEIWYEGEGEPFRVDWNFFDEEHLRHYLLQAPGLTLEGELDLQVDWNTVQPQMRRFHGYPYTSVGITLIRT</sequence>
<proteinExistence type="predicted"/>
<name>A0A4P7C4F2_9GAMM</name>
<dbReference type="GO" id="GO:0032259">
    <property type="term" value="P:methylation"/>
    <property type="evidence" value="ECO:0007669"/>
    <property type="project" value="UniProtKB-KW"/>
</dbReference>